<organism evidence="2 3">
    <name type="scientific">Streptomyces aurantiacus JA 4570</name>
    <dbReference type="NCBI Taxonomy" id="1286094"/>
    <lineage>
        <taxon>Bacteria</taxon>
        <taxon>Bacillati</taxon>
        <taxon>Actinomycetota</taxon>
        <taxon>Actinomycetes</taxon>
        <taxon>Kitasatosporales</taxon>
        <taxon>Streptomycetaceae</taxon>
        <taxon>Streptomyces</taxon>
        <taxon>Streptomyces aurantiacus group</taxon>
    </lineage>
</organism>
<dbReference type="AlphaFoldDB" id="S3ZH89"/>
<feature type="domain" description="DUF2293" evidence="1">
    <location>
        <begin position="2"/>
        <end position="45"/>
    </location>
</feature>
<evidence type="ECO:0000313" key="3">
    <source>
        <dbReference type="Proteomes" id="UP000014629"/>
    </source>
</evidence>
<dbReference type="PATRIC" id="fig|1286094.4.peg.3880"/>
<comment type="caution">
    <text evidence="2">The sequence shown here is derived from an EMBL/GenBank/DDBJ whole genome shotgun (WGS) entry which is preliminary data.</text>
</comment>
<protein>
    <recommendedName>
        <fullName evidence="1">DUF2293 domain-containing protein</fullName>
    </recommendedName>
</protein>
<dbReference type="EMBL" id="AOPZ01000189">
    <property type="protein sequence ID" value="EPH42996.1"/>
    <property type="molecule type" value="Genomic_DNA"/>
</dbReference>
<gene>
    <name evidence="2" type="ORF">STRAU_3925</name>
</gene>
<sequence length="53" mass="5533">MTAAVIAAVRHTDTEYDGLLMRGVPRGEARRAIAGAVAERLREWEGPGGGLGA</sequence>
<proteinExistence type="predicted"/>
<accession>S3ZH89</accession>
<name>S3ZH89_9ACTN</name>
<dbReference type="Proteomes" id="UP000014629">
    <property type="component" value="Unassembled WGS sequence"/>
</dbReference>
<evidence type="ECO:0000313" key="2">
    <source>
        <dbReference type="EMBL" id="EPH42996.1"/>
    </source>
</evidence>
<reference evidence="2 3" key="1">
    <citation type="submission" date="2013-02" db="EMBL/GenBank/DDBJ databases">
        <title>Draft Genome Sequence of Streptomyces aurantiacus, Which Produces Setomimycin.</title>
        <authorList>
            <person name="Gruening B.A."/>
            <person name="Praeg A."/>
            <person name="Erxleben A."/>
            <person name="Guenther S."/>
            <person name="Mueller M."/>
        </authorList>
    </citation>
    <scope>NUCLEOTIDE SEQUENCE [LARGE SCALE GENOMIC DNA]</scope>
    <source>
        <strain evidence="2 3">JA 4570</strain>
    </source>
</reference>
<keyword evidence="3" id="KW-1185">Reference proteome</keyword>
<dbReference type="InterPro" id="IPR018744">
    <property type="entry name" value="DUF2293"/>
</dbReference>
<dbReference type="Pfam" id="PF10056">
    <property type="entry name" value="DUF2293"/>
    <property type="match status" value="1"/>
</dbReference>
<evidence type="ECO:0000259" key="1">
    <source>
        <dbReference type="Pfam" id="PF10056"/>
    </source>
</evidence>
<dbReference type="RefSeq" id="WP_016642052.1">
    <property type="nucleotide sequence ID" value="NZ_AOPZ01000189.1"/>
</dbReference>